<sequence>MFTNIGGLTRGRSHIPVLSAEMFFTEVLLFTHIRDLTRGRSLIPVLSAGNVFQ</sequence>
<comment type="caution">
    <text evidence="1">The sequence shown here is derived from an EMBL/GenBank/DDBJ whole genome shotgun (WGS) entry which is preliminary data.</text>
</comment>
<protein>
    <submittedName>
        <fullName evidence="1">Uncharacterized protein</fullName>
    </submittedName>
</protein>
<name>A0ABN9BKU3_9NEOB</name>
<proteinExistence type="predicted"/>
<dbReference type="EMBL" id="CATNWA010004622">
    <property type="protein sequence ID" value="CAI9548274.1"/>
    <property type="molecule type" value="Genomic_DNA"/>
</dbReference>
<reference evidence="1" key="1">
    <citation type="submission" date="2023-05" db="EMBL/GenBank/DDBJ databases">
        <authorList>
            <person name="Stuckert A."/>
        </authorList>
    </citation>
    <scope>NUCLEOTIDE SEQUENCE</scope>
</reference>
<evidence type="ECO:0000313" key="2">
    <source>
        <dbReference type="Proteomes" id="UP001162483"/>
    </source>
</evidence>
<accession>A0ABN9BKU3</accession>
<organism evidence="1 2">
    <name type="scientific">Staurois parvus</name>
    <dbReference type="NCBI Taxonomy" id="386267"/>
    <lineage>
        <taxon>Eukaryota</taxon>
        <taxon>Metazoa</taxon>
        <taxon>Chordata</taxon>
        <taxon>Craniata</taxon>
        <taxon>Vertebrata</taxon>
        <taxon>Euteleostomi</taxon>
        <taxon>Amphibia</taxon>
        <taxon>Batrachia</taxon>
        <taxon>Anura</taxon>
        <taxon>Neobatrachia</taxon>
        <taxon>Ranoidea</taxon>
        <taxon>Ranidae</taxon>
        <taxon>Staurois</taxon>
    </lineage>
</organism>
<keyword evidence="2" id="KW-1185">Reference proteome</keyword>
<gene>
    <name evidence="1" type="ORF">SPARVUS_LOCUS3129511</name>
</gene>
<dbReference type="Proteomes" id="UP001162483">
    <property type="component" value="Unassembled WGS sequence"/>
</dbReference>
<evidence type="ECO:0000313" key="1">
    <source>
        <dbReference type="EMBL" id="CAI9548274.1"/>
    </source>
</evidence>